<proteinExistence type="predicted"/>
<dbReference type="Proteomes" id="UP000327167">
    <property type="component" value="Unassembled WGS sequence"/>
</dbReference>
<dbReference type="EMBL" id="CABVHJ010000003">
    <property type="protein sequence ID" value="VVM63207.1"/>
    <property type="molecule type" value="Genomic_DNA"/>
</dbReference>
<accession>A0A5E6R3L4</accession>
<gene>
    <name evidence="2" type="ORF">PS655_01407</name>
</gene>
<dbReference type="InterPro" id="IPR051917">
    <property type="entry name" value="Transposase-Integrase"/>
</dbReference>
<dbReference type="PANTHER" id="PTHR10948">
    <property type="entry name" value="TRANSPOSASE"/>
    <property type="match status" value="1"/>
</dbReference>
<dbReference type="GO" id="GO:0005829">
    <property type="term" value="C:cytosol"/>
    <property type="evidence" value="ECO:0007669"/>
    <property type="project" value="TreeGrafter"/>
</dbReference>
<dbReference type="GO" id="GO:0004803">
    <property type="term" value="F:transposase activity"/>
    <property type="evidence" value="ECO:0007669"/>
    <property type="project" value="TreeGrafter"/>
</dbReference>
<reference evidence="2 3" key="1">
    <citation type="submission" date="2019-09" db="EMBL/GenBank/DDBJ databases">
        <authorList>
            <person name="Chandra G."/>
            <person name="Truman W A."/>
        </authorList>
    </citation>
    <scope>NUCLEOTIDE SEQUENCE [LARGE SCALE GENOMIC DNA]</scope>
    <source>
        <strain evidence="2">PS655</strain>
    </source>
</reference>
<organism evidence="2 3">
    <name type="scientific">Pseudomonas fluorescens</name>
    <dbReference type="NCBI Taxonomy" id="294"/>
    <lineage>
        <taxon>Bacteria</taxon>
        <taxon>Pseudomonadati</taxon>
        <taxon>Pseudomonadota</taxon>
        <taxon>Gammaproteobacteria</taxon>
        <taxon>Pseudomonadales</taxon>
        <taxon>Pseudomonadaceae</taxon>
        <taxon>Pseudomonas</taxon>
    </lineage>
</organism>
<name>A0A5E6R3L4_PSEFL</name>
<feature type="region of interest" description="Disordered" evidence="1">
    <location>
        <begin position="55"/>
        <end position="76"/>
    </location>
</feature>
<dbReference type="AlphaFoldDB" id="A0A5E6R3L4"/>
<evidence type="ECO:0000313" key="3">
    <source>
        <dbReference type="Proteomes" id="UP000327167"/>
    </source>
</evidence>
<evidence type="ECO:0000256" key="1">
    <source>
        <dbReference type="SAM" id="MobiDB-lite"/>
    </source>
</evidence>
<dbReference type="GO" id="GO:0032196">
    <property type="term" value="P:transposition"/>
    <property type="evidence" value="ECO:0007669"/>
    <property type="project" value="TreeGrafter"/>
</dbReference>
<sequence>MEMLRIGWSPQQIASRLRHIWPDHPDRHVSHETIYLAIYAYPRGELKRQLITYLHQGKGKRRPRTQSATRRDRYPAELSIHLSPPEVADRLVPGHWKAT</sequence>
<protein>
    <submittedName>
        <fullName evidence="2">IS30 family transposase IS1382</fullName>
    </submittedName>
</protein>
<evidence type="ECO:0000313" key="2">
    <source>
        <dbReference type="EMBL" id="VVM63207.1"/>
    </source>
</evidence>
<dbReference type="PANTHER" id="PTHR10948:SF23">
    <property type="entry name" value="TRANSPOSASE INSI FOR INSERTION SEQUENCE ELEMENT IS30A-RELATED"/>
    <property type="match status" value="1"/>
</dbReference>